<dbReference type="CDD" id="cd04196">
    <property type="entry name" value="GT_2_like_d"/>
    <property type="match status" value="1"/>
</dbReference>
<keyword evidence="3" id="KW-0808">Transferase</keyword>
<accession>A0A5J5HQ21</accession>
<evidence type="ECO:0000313" key="4">
    <source>
        <dbReference type="Proteomes" id="UP000326671"/>
    </source>
</evidence>
<organism evidence="3 4">
    <name type="scientific">Niallia endozanthoxylica</name>
    <dbReference type="NCBI Taxonomy" id="2036016"/>
    <lineage>
        <taxon>Bacteria</taxon>
        <taxon>Bacillati</taxon>
        <taxon>Bacillota</taxon>
        <taxon>Bacilli</taxon>
        <taxon>Bacillales</taxon>
        <taxon>Bacillaceae</taxon>
        <taxon>Niallia</taxon>
    </lineage>
</organism>
<name>A0A5J5HQ21_9BACI</name>
<dbReference type="PANTHER" id="PTHR22916:SF3">
    <property type="entry name" value="UDP-GLCNAC:BETAGAL BETA-1,3-N-ACETYLGLUCOSAMINYLTRANSFERASE-LIKE PROTEIN 1"/>
    <property type="match status" value="1"/>
</dbReference>
<comment type="similarity">
    <text evidence="1">Belongs to the glycosyltransferase 2 family.</text>
</comment>
<dbReference type="OrthoDB" id="9802649at2"/>
<evidence type="ECO:0000259" key="2">
    <source>
        <dbReference type="Pfam" id="PF00535"/>
    </source>
</evidence>
<dbReference type="RefSeq" id="WP_150441070.1">
    <property type="nucleotide sequence ID" value="NZ_VYKL01000025.1"/>
</dbReference>
<protein>
    <submittedName>
        <fullName evidence="3">Glycosyltransferase family 2 protein</fullName>
    </submittedName>
</protein>
<dbReference type="GO" id="GO:0016758">
    <property type="term" value="F:hexosyltransferase activity"/>
    <property type="evidence" value="ECO:0007669"/>
    <property type="project" value="UniProtKB-ARBA"/>
</dbReference>
<dbReference type="SUPFAM" id="SSF53448">
    <property type="entry name" value="Nucleotide-diphospho-sugar transferases"/>
    <property type="match status" value="1"/>
</dbReference>
<feature type="domain" description="Glycosyltransferase 2-like" evidence="2">
    <location>
        <begin position="4"/>
        <end position="163"/>
    </location>
</feature>
<proteinExistence type="inferred from homology"/>
<dbReference type="PANTHER" id="PTHR22916">
    <property type="entry name" value="GLYCOSYLTRANSFERASE"/>
    <property type="match status" value="1"/>
</dbReference>
<dbReference type="InterPro" id="IPR001173">
    <property type="entry name" value="Glyco_trans_2-like"/>
</dbReference>
<dbReference type="InterPro" id="IPR029044">
    <property type="entry name" value="Nucleotide-diphossugar_trans"/>
</dbReference>
<dbReference type="Pfam" id="PF00535">
    <property type="entry name" value="Glycos_transf_2"/>
    <property type="match status" value="1"/>
</dbReference>
<dbReference type="Gene3D" id="3.90.550.10">
    <property type="entry name" value="Spore Coat Polysaccharide Biosynthesis Protein SpsA, Chain A"/>
    <property type="match status" value="1"/>
</dbReference>
<reference evidence="3 4" key="1">
    <citation type="submission" date="2019-09" db="EMBL/GenBank/DDBJ databases">
        <title>Whole genome sequences of isolates from the Mars Exploration Rovers.</title>
        <authorList>
            <person name="Seuylemezian A."/>
            <person name="Vaishampayan P."/>
        </authorList>
    </citation>
    <scope>NUCLEOTIDE SEQUENCE [LARGE SCALE GENOMIC DNA]</scope>
    <source>
        <strain evidence="3 4">MER_TA_151</strain>
    </source>
</reference>
<dbReference type="Proteomes" id="UP000326671">
    <property type="component" value="Unassembled WGS sequence"/>
</dbReference>
<dbReference type="AlphaFoldDB" id="A0A5J5HQ21"/>
<gene>
    <name evidence="3" type="ORF">F4V44_16320</name>
</gene>
<comment type="caution">
    <text evidence="3">The sequence shown here is derived from an EMBL/GenBank/DDBJ whole genome shotgun (WGS) entry which is preliminary data.</text>
</comment>
<dbReference type="EMBL" id="VYKL01000025">
    <property type="protein sequence ID" value="KAA9022075.1"/>
    <property type="molecule type" value="Genomic_DNA"/>
</dbReference>
<evidence type="ECO:0000313" key="3">
    <source>
        <dbReference type="EMBL" id="KAA9022075.1"/>
    </source>
</evidence>
<evidence type="ECO:0000256" key="1">
    <source>
        <dbReference type="ARBA" id="ARBA00006739"/>
    </source>
</evidence>
<keyword evidence="4" id="KW-1185">Reference proteome</keyword>
<sequence length="235" mass="26652">MNISVCLATYNGAAFIVRQLDSVIKQLKDNDEVIVVDDCSTDNTVEIIKNTYGERVQVFVNKHNMGAIRNFEKAILLSQGDVVFLCDQDDIWEDNKVEWVMSAFKEKNADLVVHDAVVVDGDLKVMSPSWNEYNNNNISQGILGNVLKNAYTGAFMAFRKELIPAITPFPQTIEMHDQWIALVCMMKKKNIVFLDNKLVKYVRHGGNVTGIKKRSLSQQLKGRIGTIRSIVKYMF</sequence>